<protein>
    <submittedName>
        <fullName evidence="1">Uncharacterized protein</fullName>
    </submittedName>
</protein>
<name>A0A284VRM9_9EURY</name>
<sequence>MIQDWYSLRTSVSLCQTVNLKKFKNELVRTGTNSGRREFVLSSL</sequence>
<gene>
    <name evidence="1" type="ORF">MNV_500005</name>
</gene>
<dbReference type="Proteomes" id="UP000218615">
    <property type="component" value="Unassembled WGS sequence"/>
</dbReference>
<organism evidence="1 2">
    <name type="scientific">Candidatus Methanoperedens nitratireducens</name>
    <dbReference type="NCBI Taxonomy" id="1392998"/>
    <lineage>
        <taxon>Archaea</taxon>
        <taxon>Methanobacteriati</taxon>
        <taxon>Methanobacteriota</taxon>
        <taxon>Stenosarchaea group</taxon>
        <taxon>Methanomicrobia</taxon>
        <taxon>Methanosarcinales</taxon>
        <taxon>ANME-2 cluster</taxon>
        <taxon>Candidatus Methanoperedentaceae</taxon>
        <taxon>Candidatus Methanoperedens</taxon>
    </lineage>
</organism>
<reference evidence="2" key="1">
    <citation type="submission" date="2017-06" db="EMBL/GenBank/DDBJ databases">
        <authorList>
            <person name="Cremers G."/>
        </authorList>
    </citation>
    <scope>NUCLEOTIDE SEQUENCE [LARGE SCALE GENOMIC DNA]</scope>
</reference>
<keyword evidence="2" id="KW-1185">Reference proteome</keyword>
<dbReference type="EMBL" id="FZMP01000197">
    <property type="protein sequence ID" value="SNQ61868.1"/>
    <property type="molecule type" value="Genomic_DNA"/>
</dbReference>
<evidence type="ECO:0000313" key="2">
    <source>
        <dbReference type="Proteomes" id="UP000218615"/>
    </source>
</evidence>
<dbReference type="AlphaFoldDB" id="A0A284VRM9"/>
<evidence type="ECO:0000313" key="1">
    <source>
        <dbReference type="EMBL" id="SNQ61868.1"/>
    </source>
</evidence>
<accession>A0A284VRM9</accession>
<proteinExistence type="predicted"/>